<dbReference type="Pfam" id="PF14090">
    <property type="entry name" value="HTH_39"/>
    <property type="match status" value="1"/>
</dbReference>
<dbReference type="AlphaFoldDB" id="A0A9X4E4C4"/>
<keyword evidence="5" id="KW-1185">Reference proteome</keyword>
<evidence type="ECO:0000313" key="5">
    <source>
        <dbReference type="Proteomes" id="UP001149607"/>
    </source>
</evidence>
<dbReference type="InterPro" id="IPR055245">
    <property type="entry name" value="HTH_proteobacteria"/>
</dbReference>
<protein>
    <submittedName>
        <fullName evidence="3">Helix-turn-helix domain-containing protein</fullName>
    </submittedName>
</protein>
<feature type="domain" description="Winged helix-turn-helix" evidence="2">
    <location>
        <begin position="29"/>
        <end position="94"/>
    </location>
</feature>
<sequence>MSSQNRTQAPEHININTGTAQPKPPRPNSQCGEILAVLQSGQSITHYQAAQMGIMGFNARICELRKAGWPIVCTMKEHTNKYGRTVATGIYTLVSEQAQRA</sequence>
<dbReference type="EMBL" id="CP146598">
    <property type="protein sequence ID" value="WWY04012.1"/>
    <property type="molecule type" value="Genomic_DNA"/>
</dbReference>
<feature type="region of interest" description="Disordered" evidence="1">
    <location>
        <begin position="1"/>
        <end position="31"/>
    </location>
</feature>
<reference evidence="3" key="1">
    <citation type="submission" date="2022-10" db="EMBL/GenBank/DDBJ databases">
        <authorList>
            <person name="Boutroux M."/>
        </authorList>
    </citation>
    <scope>NUCLEOTIDE SEQUENCE</scope>
    <source>
        <strain evidence="3">51.81</strain>
    </source>
</reference>
<evidence type="ECO:0000256" key="1">
    <source>
        <dbReference type="SAM" id="MobiDB-lite"/>
    </source>
</evidence>
<dbReference type="RefSeq" id="WP_274585602.1">
    <property type="nucleotide sequence ID" value="NZ_CP145811.1"/>
</dbReference>
<evidence type="ECO:0000313" key="3">
    <source>
        <dbReference type="EMBL" id="MDD9328530.1"/>
    </source>
</evidence>
<name>A0A9X4E4C4_9NEIS</name>
<evidence type="ECO:0000313" key="4">
    <source>
        <dbReference type="EMBL" id="WWY04012.1"/>
    </source>
</evidence>
<dbReference type="EMBL" id="JAPQFL010000007">
    <property type="protein sequence ID" value="MDD9328530.1"/>
    <property type="molecule type" value="Genomic_DNA"/>
</dbReference>
<dbReference type="Proteomes" id="UP001149607">
    <property type="component" value="Chromosome"/>
</dbReference>
<proteinExistence type="predicted"/>
<feature type="compositionally biased region" description="Polar residues" evidence="1">
    <location>
        <begin position="1"/>
        <end position="20"/>
    </location>
</feature>
<accession>A0A9X4E4C4</accession>
<evidence type="ECO:0000259" key="2">
    <source>
        <dbReference type="Pfam" id="PF14090"/>
    </source>
</evidence>
<gene>
    <name evidence="3" type="ORF">ORY91_001960</name>
    <name evidence="4" type="ORF">V9W64_04645</name>
</gene>
<reference evidence="4" key="2">
    <citation type="submission" date="2024-02" db="EMBL/GenBank/DDBJ databases">
        <title>Neisseria leonii sp. nov.</title>
        <authorList>
            <person name="Boutroux M."/>
            <person name="Favre-Rochex S."/>
            <person name="Gorgette O."/>
            <person name="Touak G."/>
            <person name="Muhle E."/>
            <person name="Chesneau O."/>
            <person name="Clermont D."/>
            <person name="Rahi P."/>
        </authorList>
    </citation>
    <scope>NUCLEOTIDE SEQUENCE</scope>
    <source>
        <strain evidence="4">51.81</strain>
    </source>
</reference>
<organism evidence="3">
    <name type="scientific">Neisseria leonii</name>
    <dbReference type="NCBI Taxonomy" id="2995413"/>
    <lineage>
        <taxon>Bacteria</taxon>
        <taxon>Pseudomonadati</taxon>
        <taxon>Pseudomonadota</taxon>
        <taxon>Betaproteobacteria</taxon>
        <taxon>Neisseriales</taxon>
        <taxon>Neisseriaceae</taxon>
        <taxon>Neisseria</taxon>
    </lineage>
</organism>